<feature type="chain" id="PRO_5015639084" description="Exopolysaccharide biosynthesis protein YbjH" evidence="1">
    <location>
        <begin position="22"/>
        <end position="704"/>
    </location>
</feature>
<accession>A0A2S0VSE3</accession>
<protein>
    <recommendedName>
        <fullName evidence="4">Exopolysaccharide biosynthesis protein YbjH</fullName>
    </recommendedName>
</protein>
<organism evidence="2 3">
    <name type="scientific">Saccharobesus litoralis</name>
    <dbReference type="NCBI Taxonomy" id="2172099"/>
    <lineage>
        <taxon>Bacteria</taxon>
        <taxon>Pseudomonadati</taxon>
        <taxon>Pseudomonadota</taxon>
        <taxon>Gammaproteobacteria</taxon>
        <taxon>Alteromonadales</taxon>
        <taxon>Alteromonadaceae</taxon>
        <taxon>Saccharobesus</taxon>
    </lineage>
</organism>
<sequence>MKKLALTLGITSILLTNTCLAVDEKINFQGITGAVNTPSANTLQPGSFNFFYSKPVERGNRYLDNHSFVYSFGLYDFLEVSGRNASYSSDLGKGSDLSANIKLKASFIPKDWFSLAIGSQDLGGAANNYGADYVVLSKSLFDDSLSISAGVAKSDSLLGRMNGEFGSIRYQPFEWLQLQADYDAADTHTGLVFSTPLAWLNNQAQFNASIITSSSNEDLTDNVSYGIGFTLPMGSSIPTSLAHSSEYEIQQSNAARTQVQVLSGQQENRLFEQLKSFKQGLIDFGLEDISVGYDVNNKVFVRATTLSTFGRNRLDAVGYILGTLVNEVTASKESQFVLEITENGLVAESYSGQFAQYHAFLQQTSTSTGLRVIKGGQSQTANVNWIGEQKQNSSWFKPRITLSPDVNSTVGTEVGVLDFSVALAARLELDLWSGATFSSKYLKQFYETKDFKDGYILANSRQNSGLYELGLHQSWTLPFNIFNMTSVGRYRENWNYISHEAYWASQSGRNIFQLKLGRYELDKFESQIDCITFYKVCREAKAWEEANTPKERDVAVASYKHYVPEYDLLLRAEAGQFWQADTGFTLQLERQFGDTTVRLRYKNTDAESGVNNEFIGLSFSVPLTPRKDYNFKHVTLRGENKWTYGIDTLIGKNHNRLTPGTADIAYVSTRNLANIYFNNFRSGQAYLERNKARLIDAYLTFKDQ</sequence>
<dbReference type="KEGG" id="cate:C2869_11905"/>
<gene>
    <name evidence="2" type="ORF">C2869_11905</name>
</gene>
<dbReference type="Proteomes" id="UP000244441">
    <property type="component" value="Chromosome"/>
</dbReference>
<dbReference type="EMBL" id="CP026604">
    <property type="protein sequence ID" value="AWB67092.1"/>
    <property type="molecule type" value="Genomic_DNA"/>
</dbReference>
<evidence type="ECO:0008006" key="4">
    <source>
        <dbReference type="Google" id="ProtNLM"/>
    </source>
</evidence>
<evidence type="ECO:0000313" key="3">
    <source>
        <dbReference type="Proteomes" id="UP000244441"/>
    </source>
</evidence>
<reference evidence="2 3" key="1">
    <citation type="submission" date="2018-01" db="EMBL/GenBank/DDBJ databases">
        <title>Genome sequence of a Cantenovulum-like bacteria.</title>
        <authorList>
            <person name="Tan W.R."/>
            <person name="Lau N.-S."/>
            <person name="Go F."/>
            <person name="Amirul A.-A.A."/>
        </authorList>
    </citation>
    <scope>NUCLEOTIDE SEQUENCE [LARGE SCALE GENOMIC DNA]</scope>
    <source>
        <strain evidence="2 3">CCB-QB4</strain>
    </source>
</reference>
<evidence type="ECO:0000256" key="1">
    <source>
        <dbReference type="SAM" id="SignalP"/>
    </source>
</evidence>
<keyword evidence="1" id="KW-0732">Signal</keyword>
<feature type="signal peptide" evidence="1">
    <location>
        <begin position="1"/>
        <end position="21"/>
    </location>
</feature>
<dbReference type="AlphaFoldDB" id="A0A2S0VSE3"/>
<dbReference type="InterPro" id="IPR010344">
    <property type="entry name" value="YbjH"/>
</dbReference>
<dbReference type="RefSeq" id="WP_108603141.1">
    <property type="nucleotide sequence ID" value="NZ_CP026604.1"/>
</dbReference>
<name>A0A2S0VSE3_9ALTE</name>
<keyword evidence="3" id="KW-1185">Reference proteome</keyword>
<dbReference type="OrthoDB" id="101884at2"/>
<proteinExistence type="predicted"/>
<evidence type="ECO:0000313" key="2">
    <source>
        <dbReference type="EMBL" id="AWB67092.1"/>
    </source>
</evidence>
<dbReference type="Pfam" id="PF06082">
    <property type="entry name" value="YjbH"/>
    <property type="match status" value="2"/>
</dbReference>